<comment type="caution">
    <text evidence="2">The sequence shown here is derived from an EMBL/GenBank/DDBJ whole genome shotgun (WGS) entry which is preliminary data.</text>
</comment>
<organism evidence="2 3">
    <name type="scientific">Oceanobacillus arenosus</name>
    <dbReference type="NCBI Taxonomy" id="1229153"/>
    <lineage>
        <taxon>Bacteria</taxon>
        <taxon>Bacillati</taxon>
        <taxon>Bacillota</taxon>
        <taxon>Bacilli</taxon>
        <taxon>Bacillales</taxon>
        <taxon>Bacillaceae</taxon>
        <taxon>Oceanobacillus</taxon>
    </lineage>
</organism>
<name>A0A3D8PPZ4_9BACI</name>
<evidence type="ECO:0000313" key="3">
    <source>
        <dbReference type="Proteomes" id="UP000257143"/>
    </source>
</evidence>
<proteinExistence type="predicted"/>
<evidence type="ECO:0000256" key="1">
    <source>
        <dbReference type="SAM" id="Coils"/>
    </source>
</evidence>
<dbReference type="AlphaFoldDB" id="A0A3D8PPZ4"/>
<keyword evidence="3" id="KW-1185">Reference proteome</keyword>
<accession>A0A3D8PPZ4</accession>
<protein>
    <submittedName>
        <fullName evidence="2">Uncharacterized protein</fullName>
    </submittedName>
</protein>
<keyword evidence="1" id="KW-0175">Coiled coil</keyword>
<feature type="coiled-coil region" evidence="1">
    <location>
        <begin position="14"/>
        <end position="79"/>
    </location>
</feature>
<evidence type="ECO:0000313" key="2">
    <source>
        <dbReference type="EMBL" id="RDW17617.1"/>
    </source>
</evidence>
<sequence>MSERLESVRNSLKALELNEILKFVNEQAERVEELEKHLETTERHLKDFRNFEFEERTLKEKAQEQNIRYKQALEEIKQIAVYYNNKGWALNPDKIGEIVVKALKGEAE</sequence>
<dbReference type="Proteomes" id="UP000257143">
    <property type="component" value="Unassembled WGS sequence"/>
</dbReference>
<reference evidence="3" key="1">
    <citation type="submission" date="2017-11" db="EMBL/GenBank/DDBJ databases">
        <authorList>
            <person name="Zhu W."/>
        </authorList>
    </citation>
    <scope>NUCLEOTIDE SEQUENCE [LARGE SCALE GENOMIC DNA]</scope>
    <source>
        <strain evidence="3">CAU 1183</strain>
    </source>
</reference>
<dbReference type="RefSeq" id="WP_115773865.1">
    <property type="nucleotide sequence ID" value="NZ_PIOC01000019.1"/>
</dbReference>
<dbReference type="EMBL" id="PIOC01000019">
    <property type="protein sequence ID" value="RDW17617.1"/>
    <property type="molecule type" value="Genomic_DNA"/>
</dbReference>
<gene>
    <name evidence="2" type="ORF">CWR48_13960</name>
</gene>